<gene>
    <name evidence="1" type="ORF">H5410_050528</name>
</gene>
<dbReference type="EMBL" id="JACXVP010000010">
    <property type="protein sequence ID" value="KAG5579901.1"/>
    <property type="molecule type" value="Genomic_DNA"/>
</dbReference>
<comment type="caution">
    <text evidence="1">The sequence shown here is derived from an EMBL/GenBank/DDBJ whole genome shotgun (WGS) entry which is preliminary data.</text>
</comment>
<organism evidence="1 2">
    <name type="scientific">Solanum commersonii</name>
    <name type="common">Commerson's wild potato</name>
    <name type="synonym">Commerson's nightshade</name>
    <dbReference type="NCBI Taxonomy" id="4109"/>
    <lineage>
        <taxon>Eukaryota</taxon>
        <taxon>Viridiplantae</taxon>
        <taxon>Streptophyta</taxon>
        <taxon>Embryophyta</taxon>
        <taxon>Tracheophyta</taxon>
        <taxon>Spermatophyta</taxon>
        <taxon>Magnoliopsida</taxon>
        <taxon>eudicotyledons</taxon>
        <taxon>Gunneridae</taxon>
        <taxon>Pentapetalae</taxon>
        <taxon>asterids</taxon>
        <taxon>lamiids</taxon>
        <taxon>Solanales</taxon>
        <taxon>Solanaceae</taxon>
        <taxon>Solanoideae</taxon>
        <taxon>Solaneae</taxon>
        <taxon>Solanum</taxon>
    </lineage>
</organism>
<name>A0A9J5WXB4_SOLCO</name>
<accession>A0A9J5WXB4</accession>
<sequence length="131" mass="15654">MLQESTYSCTLFLGMRCSLKLDKKWWLTVEGFQDRVKEWWGSFNVTGIPDFILASKLSFLKKKLKVWSKENRGNCRVRKEYLLEQIGSLENIQVHRVLIDDEQLLKAHISIECEEVARNKEIHWRQRSRIQ</sequence>
<dbReference type="Proteomes" id="UP000824120">
    <property type="component" value="Chromosome 10"/>
</dbReference>
<proteinExistence type="predicted"/>
<keyword evidence="2" id="KW-1185">Reference proteome</keyword>
<reference evidence="1 2" key="1">
    <citation type="submission" date="2020-09" db="EMBL/GenBank/DDBJ databases">
        <title>De no assembly of potato wild relative species, Solanum commersonii.</title>
        <authorList>
            <person name="Cho K."/>
        </authorList>
    </citation>
    <scope>NUCLEOTIDE SEQUENCE [LARGE SCALE GENOMIC DNA]</scope>
    <source>
        <strain evidence="1">LZ3.2</strain>
        <tissue evidence="1">Leaf</tissue>
    </source>
</reference>
<evidence type="ECO:0000313" key="2">
    <source>
        <dbReference type="Proteomes" id="UP000824120"/>
    </source>
</evidence>
<dbReference type="AlphaFoldDB" id="A0A9J5WXB4"/>
<evidence type="ECO:0000313" key="1">
    <source>
        <dbReference type="EMBL" id="KAG5579901.1"/>
    </source>
</evidence>
<protein>
    <submittedName>
        <fullName evidence="1">Uncharacterized protein</fullName>
    </submittedName>
</protein>